<feature type="chain" id="PRO_5037436403" description="Secreted protein" evidence="1">
    <location>
        <begin position="22"/>
        <end position="93"/>
    </location>
</feature>
<organism evidence="2 3">
    <name type="scientific">Sorghum bicolor</name>
    <name type="common">Sorghum</name>
    <name type="synonym">Sorghum vulgare</name>
    <dbReference type="NCBI Taxonomy" id="4558"/>
    <lineage>
        <taxon>Eukaryota</taxon>
        <taxon>Viridiplantae</taxon>
        <taxon>Streptophyta</taxon>
        <taxon>Embryophyta</taxon>
        <taxon>Tracheophyta</taxon>
        <taxon>Spermatophyta</taxon>
        <taxon>Magnoliopsida</taxon>
        <taxon>Liliopsida</taxon>
        <taxon>Poales</taxon>
        <taxon>Poaceae</taxon>
        <taxon>PACMAD clade</taxon>
        <taxon>Panicoideae</taxon>
        <taxon>Andropogonodae</taxon>
        <taxon>Andropogoneae</taxon>
        <taxon>Sorghinae</taxon>
        <taxon>Sorghum</taxon>
    </lineage>
</organism>
<reference evidence="2" key="1">
    <citation type="journal article" date="2019" name="BMC Genomics">
        <title>A new reference genome for Sorghum bicolor reveals high levels of sequence similarity between sweet and grain genotypes: implications for the genetics of sugar metabolism.</title>
        <authorList>
            <person name="Cooper E.A."/>
            <person name="Brenton Z.W."/>
            <person name="Flinn B.S."/>
            <person name="Jenkins J."/>
            <person name="Shu S."/>
            <person name="Flowers D."/>
            <person name="Luo F."/>
            <person name="Wang Y."/>
            <person name="Xia P."/>
            <person name="Barry K."/>
            <person name="Daum C."/>
            <person name="Lipzen A."/>
            <person name="Yoshinaga Y."/>
            <person name="Schmutz J."/>
            <person name="Saski C."/>
            <person name="Vermerris W."/>
            <person name="Kresovich S."/>
        </authorList>
    </citation>
    <scope>NUCLEOTIDE SEQUENCE</scope>
</reference>
<name>A0A921RZL5_SORBI</name>
<evidence type="ECO:0000256" key="1">
    <source>
        <dbReference type="SAM" id="SignalP"/>
    </source>
</evidence>
<dbReference type="Gramene" id="EER93650">
    <property type="protein sequence ID" value="EER93650"/>
    <property type="gene ID" value="SORBI_3001G134000"/>
</dbReference>
<accession>A0A921RZL5</accession>
<feature type="signal peptide" evidence="1">
    <location>
        <begin position="1"/>
        <end position="21"/>
    </location>
</feature>
<keyword evidence="1" id="KW-0732">Signal</keyword>
<dbReference type="EMBL" id="CM027680">
    <property type="protein sequence ID" value="KAG0548122.1"/>
    <property type="molecule type" value="Genomic_DNA"/>
</dbReference>
<reference evidence="2" key="2">
    <citation type="submission" date="2020-10" db="EMBL/GenBank/DDBJ databases">
        <authorList>
            <person name="Cooper E.A."/>
            <person name="Brenton Z.W."/>
            <person name="Flinn B.S."/>
            <person name="Jenkins J."/>
            <person name="Shu S."/>
            <person name="Flowers D."/>
            <person name="Luo F."/>
            <person name="Wang Y."/>
            <person name="Xia P."/>
            <person name="Barry K."/>
            <person name="Daum C."/>
            <person name="Lipzen A."/>
            <person name="Yoshinaga Y."/>
            <person name="Schmutz J."/>
            <person name="Saski C."/>
            <person name="Vermerris W."/>
            <person name="Kresovich S."/>
        </authorList>
    </citation>
    <scope>NUCLEOTIDE SEQUENCE</scope>
</reference>
<protein>
    <recommendedName>
        <fullName evidence="4">Secreted protein</fullName>
    </recommendedName>
</protein>
<proteinExistence type="predicted"/>
<evidence type="ECO:0000313" key="3">
    <source>
        <dbReference type="Proteomes" id="UP000807115"/>
    </source>
</evidence>
<comment type="caution">
    <text evidence="2">The sequence shown here is derived from an EMBL/GenBank/DDBJ whole genome shotgun (WGS) entry which is preliminary data.</text>
</comment>
<sequence>MTRWGLVVAVCPPSSPRVGLALELFFLCFSLPLSPSAGFGQDDGRHMGRARTCTLAHWLVIASRENFFLSLSLSTPARMRHVVRAVLRRRSGS</sequence>
<dbReference type="AlphaFoldDB" id="A0A921RZL5"/>
<evidence type="ECO:0008006" key="4">
    <source>
        <dbReference type="Google" id="ProtNLM"/>
    </source>
</evidence>
<dbReference type="Proteomes" id="UP000807115">
    <property type="component" value="Chromosome 1"/>
</dbReference>
<evidence type="ECO:0000313" key="2">
    <source>
        <dbReference type="EMBL" id="KAG0548122.1"/>
    </source>
</evidence>
<gene>
    <name evidence="2" type="ORF">BDA96_01G139500</name>
</gene>